<evidence type="ECO:0000256" key="1">
    <source>
        <dbReference type="SAM" id="MobiDB-lite"/>
    </source>
</evidence>
<dbReference type="Proteomes" id="UP000198506">
    <property type="component" value="Unassembled WGS sequence"/>
</dbReference>
<comment type="caution">
    <text evidence="2">The sequence shown here is derived from an EMBL/GenBank/DDBJ whole genome shotgun (WGS) entry which is preliminary data.</text>
</comment>
<feature type="compositionally biased region" description="Basic and acidic residues" evidence="1">
    <location>
        <begin position="383"/>
        <end position="392"/>
    </location>
</feature>
<proteinExistence type="predicted"/>
<evidence type="ECO:0000313" key="3">
    <source>
        <dbReference type="Proteomes" id="UP000198506"/>
    </source>
</evidence>
<keyword evidence="3" id="KW-1185">Reference proteome</keyword>
<protein>
    <submittedName>
        <fullName evidence="2">Uncharacterized protein</fullName>
    </submittedName>
</protein>
<dbReference type="RefSeq" id="WP_092918843.1">
    <property type="nucleotide sequence ID" value="NZ_FOZN01000003.1"/>
</dbReference>
<name>A0AA94HP40_9MICO</name>
<accession>A0AA94HP40</accession>
<evidence type="ECO:0000313" key="2">
    <source>
        <dbReference type="EMBL" id="SFS16353.1"/>
    </source>
</evidence>
<gene>
    <name evidence="2" type="ORF">SAMN04487783_2269</name>
</gene>
<feature type="region of interest" description="Disordered" evidence="1">
    <location>
        <begin position="329"/>
        <end position="392"/>
    </location>
</feature>
<reference evidence="2 3" key="1">
    <citation type="submission" date="2016-10" db="EMBL/GenBank/DDBJ databases">
        <authorList>
            <person name="Varghese N."/>
            <person name="Submissions S."/>
        </authorList>
    </citation>
    <scope>NUCLEOTIDE SEQUENCE [LARGE SCALE GENOMIC DNA]</scope>
    <source>
        <strain evidence="2 3">IAM 15147</strain>
    </source>
</reference>
<dbReference type="AlphaFoldDB" id="A0AA94HP40"/>
<sequence length="392" mass="41547">MPTFYDPAAYAAEASEALRGLAHASHSFEHPEDLYPVIGDLISGVRSLRQVLDQLANAHITHHTHASDDDGNALIGASTALDAADALHQAATVLDRVQDRLDTASQYAGRIAWPAATAGAAQVDTGRRWISVVFLQGEDADEVLDLIDRDGIDAGLDHLKGWDYGEETTGAAMENGHVYDLDQLPTGPLDLDATVAGYRMVYNPSMGHVALYRQHTIPAKDRLDTSPVPGSAAVGGIGPLDGDAATGAAAPVRWVEVTRVTGAAADRVFGILTTLGHVDAIDHLAQWDHGDDGPILDVLPTAPGVQMLESGKYALTVDTARREFALYRHDTTAHPSRSRGAGRSGPELLVSYSSPGTAAPSRERKESGRTGGASWFAHPGVEAVKRERGLGR</sequence>
<organism evidence="2 3">
    <name type="scientific">Agrococcus baldri</name>
    <dbReference type="NCBI Taxonomy" id="153730"/>
    <lineage>
        <taxon>Bacteria</taxon>
        <taxon>Bacillati</taxon>
        <taxon>Actinomycetota</taxon>
        <taxon>Actinomycetes</taxon>
        <taxon>Micrococcales</taxon>
        <taxon>Microbacteriaceae</taxon>
        <taxon>Agrococcus</taxon>
    </lineage>
</organism>
<dbReference type="EMBL" id="FOZN01000003">
    <property type="protein sequence ID" value="SFS16353.1"/>
    <property type="molecule type" value="Genomic_DNA"/>
</dbReference>